<evidence type="ECO:0008006" key="3">
    <source>
        <dbReference type="Google" id="ProtNLM"/>
    </source>
</evidence>
<name>A0ABR9RAE7_9FIRM</name>
<evidence type="ECO:0000313" key="2">
    <source>
        <dbReference type="Proteomes" id="UP000806211"/>
    </source>
</evidence>
<dbReference type="Proteomes" id="UP000806211">
    <property type="component" value="Unassembled WGS sequence"/>
</dbReference>
<sequence length="90" mass="9823">MITVEEVKVAIRVTSSKLDDEVQSTIDAAVLDLGTAGVQAVDDALIGQAIKQYARWQFDYMGKADQYQKAYVDLKSALSLIPEYNGGVKP</sequence>
<comment type="caution">
    <text evidence="1">The sequence shown here is derived from an EMBL/GenBank/DDBJ whole genome shotgun (WGS) entry which is preliminary data.</text>
</comment>
<evidence type="ECO:0000313" key="1">
    <source>
        <dbReference type="EMBL" id="MBE5055283.1"/>
    </source>
</evidence>
<dbReference type="RefSeq" id="WP_193536732.1">
    <property type="nucleotide sequence ID" value="NZ_JADCKF010000003.1"/>
</dbReference>
<dbReference type="EMBL" id="JADCKF010000003">
    <property type="protein sequence ID" value="MBE5055283.1"/>
    <property type="molecule type" value="Genomic_DNA"/>
</dbReference>
<accession>A0ABR9RAE7</accession>
<protein>
    <recommendedName>
        <fullName evidence="3">DNA-packaging protein</fullName>
    </recommendedName>
</protein>
<organism evidence="1 2">
    <name type="scientific">Pseudoflavonifractor gallinarum</name>
    <dbReference type="NCBI Taxonomy" id="2779352"/>
    <lineage>
        <taxon>Bacteria</taxon>
        <taxon>Bacillati</taxon>
        <taxon>Bacillota</taxon>
        <taxon>Clostridia</taxon>
        <taxon>Eubacteriales</taxon>
        <taxon>Oscillospiraceae</taxon>
        <taxon>Pseudoflavonifractor</taxon>
    </lineage>
</organism>
<reference evidence="1 2" key="1">
    <citation type="submission" date="2020-10" db="EMBL/GenBank/DDBJ databases">
        <title>ChiBAC.</title>
        <authorList>
            <person name="Zenner C."/>
            <person name="Hitch T.C.A."/>
            <person name="Clavel T."/>
        </authorList>
    </citation>
    <scope>NUCLEOTIDE SEQUENCE [LARGE SCALE GENOMIC DNA]</scope>
    <source>
        <strain evidence="1 2">DSM 107456</strain>
    </source>
</reference>
<keyword evidence="2" id="KW-1185">Reference proteome</keyword>
<gene>
    <name evidence="1" type="ORF">INF37_04630</name>
</gene>
<proteinExistence type="predicted"/>